<dbReference type="InterPro" id="IPR003593">
    <property type="entry name" value="AAA+_ATPase"/>
</dbReference>
<proteinExistence type="predicted"/>
<dbReference type="InterPro" id="IPR027417">
    <property type="entry name" value="P-loop_NTPase"/>
</dbReference>
<dbReference type="GO" id="GO:0005524">
    <property type="term" value="F:ATP binding"/>
    <property type="evidence" value="ECO:0007669"/>
    <property type="project" value="InterPro"/>
</dbReference>
<name>A0A2I4D6K1_AUSLI</name>
<dbReference type="Proteomes" id="UP000192220">
    <property type="component" value="Unplaced"/>
</dbReference>
<evidence type="ECO:0000313" key="3">
    <source>
        <dbReference type="RefSeq" id="XP_013887854.1"/>
    </source>
</evidence>
<dbReference type="InParanoid" id="A0A2I4D6K1"/>
<dbReference type="CDD" id="cd19490">
    <property type="entry name" value="XRCC2"/>
    <property type="match status" value="1"/>
</dbReference>
<dbReference type="GO" id="GO:0042148">
    <property type="term" value="P:DNA strand invasion"/>
    <property type="evidence" value="ECO:0007669"/>
    <property type="project" value="TreeGrafter"/>
</dbReference>
<dbReference type="SUPFAM" id="SSF52540">
    <property type="entry name" value="P-loop containing nucleoside triphosphate hydrolases"/>
    <property type="match status" value="1"/>
</dbReference>
<dbReference type="GO" id="GO:0000724">
    <property type="term" value="P:double-strand break repair via homologous recombination"/>
    <property type="evidence" value="ECO:0007669"/>
    <property type="project" value="InterPro"/>
</dbReference>
<dbReference type="STRING" id="52670.A0A2I4D6K1"/>
<dbReference type="InterPro" id="IPR020588">
    <property type="entry name" value="RecA_ATP-bd"/>
</dbReference>
<dbReference type="PROSITE" id="PS50162">
    <property type="entry name" value="RECA_2"/>
    <property type="match status" value="1"/>
</dbReference>
<dbReference type="GO" id="GO:0000400">
    <property type="term" value="F:four-way junction DNA binding"/>
    <property type="evidence" value="ECO:0007669"/>
    <property type="project" value="TreeGrafter"/>
</dbReference>
<sequence>MSESGTQLFARLEARRSLNDIEPHLFPDDGGPDPGEVVEVFGPEGTGKTELLYHLLSRCVLPEAAGGLEVDVMFVDTDYSLDMFRLVSVLDTRLTGGQSTSSSSAGTNEAALRSCLSRLLVVHCSSSSQLLLTLHFLETTLSSRSSLALLLIDSISAFYWSDRSEGGANISKQEEKLSKSSELLGRLLRDYRITIFATCHTIRRSTSGPSSSDTDRPYLCRTWQRLVTHRLLCSRQEAGPNQTASDRGDREQRRCQVFRVHCTSSSSRGTKGSRTSSFRVTDGGVEFI</sequence>
<dbReference type="InterPro" id="IPR013632">
    <property type="entry name" value="Rad51_C"/>
</dbReference>
<dbReference type="GO" id="GO:0005657">
    <property type="term" value="C:replication fork"/>
    <property type="evidence" value="ECO:0007669"/>
    <property type="project" value="InterPro"/>
</dbReference>
<dbReference type="InterPro" id="IPR030547">
    <property type="entry name" value="XRCC2"/>
</dbReference>
<protein>
    <submittedName>
        <fullName evidence="3">DNA repair protein XRCC2</fullName>
    </submittedName>
</protein>
<dbReference type="PANTHER" id="PTHR46644">
    <property type="entry name" value="DNA REPAIR PROTEIN XRCC2"/>
    <property type="match status" value="1"/>
</dbReference>
<dbReference type="GO" id="GO:0005813">
    <property type="term" value="C:centrosome"/>
    <property type="evidence" value="ECO:0007669"/>
    <property type="project" value="TreeGrafter"/>
</dbReference>
<dbReference type="CTD" id="7516"/>
<organism evidence="2 3">
    <name type="scientific">Austrofundulus limnaeus</name>
    <name type="common">Annual killifish</name>
    <dbReference type="NCBI Taxonomy" id="52670"/>
    <lineage>
        <taxon>Eukaryota</taxon>
        <taxon>Metazoa</taxon>
        <taxon>Chordata</taxon>
        <taxon>Craniata</taxon>
        <taxon>Vertebrata</taxon>
        <taxon>Euteleostomi</taxon>
        <taxon>Actinopterygii</taxon>
        <taxon>Neopterygii</taxon>
        <taxon>Teleostei</taxon>
        <taxon>Neoteleostei</taxon>
        <taxon>Acanthomorphata</taxon>
        <taxon>Ovalentaria</taxon>
        <taxon>Atherinomorphae</taxon>
        <taxon>Cyprinodontiformes</taxon>
        <taxon>Rivulidae</taxon>
        <taxon>Austrofundulus</taxon>
    </lineage>
</organism>
<dbReference type="PANTHER" id="PTHR46644:SF2">
    <property type="entry name" value="DNA REPAIR PROTEIN XRCC2"/>
    <property type="match status" value="1"/>
</dbReference>
<keyword evidence="2" id="KW-1185">Reference proteome</keyword>
<dbReference type="Gene3D" id="3.40.50.300">
    <property type="entry name" value="P-loop containing nucleotide triphosphate hydrolases"/>
    <property type="match status" value="1"/>
</dbReference>
<dbReference type="SMART" id="SM00382">
    <property type="entry name" value="AAA"/>
    <property type="match status" value="1"/>
</dbReference>
<reference evidence="3" key="1">
    <citation type="submission" date="2025-08" db="UniProtKB">
        <authorList>
            <consortium name="RefSeq"/>
        </authorList>
    </citation>
    <scope>IDENTIFICATION</scope>
</reference>
<evidence type="ECO:0000259" key="1">
    <source>
        <dbReference type="PROSITE" id="PS50162"/>
    </source>
</evidence>
<dbReference type="OrthoDB" id="420422at2759"/>
<dbReference type="KEGG" id="alim:106535400"/>
<dbReference type="AlphaFoldDB" id="A0A2I4D6K1"/>
<accession>A0A2I4D6K1</accession>
<evidence type="ECO:0000313" key="2">
    <source>
        <dbReference type="Proteomes" id="UP000192220"/>
    </source>
</evidence>
<gene>
    <name evidence="3" type="primary">xrcc2</name>
</gene>
<dbReference type="Pfam" id="PF08423">
    <property type="entry name" value="Rad51"/>
    <property type="match status" value="1"/>
</dbReference>
<dbReference type="GO" id="GO:0033063">
    <property type="term" value="C:Rad51B-Rad51C-Rad51D-XRCC2 complex"/>
    <property type="evidence" value="ECO:0007669"/>
    <property type="project" value="InterPro"/>
</dbReference>
<feature type="domain" description="RecA family profile 1" evidence="1">
    <location>
        <begin position="10"/>
        <end position="201"/>
    </location>
</feature>
<dbReference type="GO" id="GO:0140664">
    <property type="term" value="F:ATP-dependent DNA damage sensor activity"/>
    <property type="evidence" value="ECO:0007669"/>
    <property type="project" value="InterPro"/>
</dbReference>
<dbReference type="RefSeq" id="XP_013887854.1">
    <property type="nucleotide sequence ID" value="XM_014032400.1"/>
</dbReference>